<name>A0A0M3ITN9_ASCLU</name>
<organism evidence="1 2">
    <name type="scientific">Ascaris lumbricoides</name>
    <name type="common">Giant roundworm</name>
    <dbReference type="NCBI Taxonomy" id="6252"/>
    <lineage>
        <taxon>Eukaryota</taxon>
        <taxon>Metazoa</taxon>
        <taxon>Ecdysozoa</taxon>
        <taxon>Nematoda</taxon>
        <taxon>Chromadorea</taxon>
        <taxon>Rhabditida</taxon>
        <taxon>Spirurina</taxon>
        <taxon>Ascaridomorpha</taxon>
        <taxon>Ascaridoidea</taxon>
        <taxon>Ascarididae</taxon>
        <taxon>Ascaris</taxon>
    </lineage>
</organism>
<accession>A0A0M3ITN9</accession>
<proteinExistence type="predicted"/>
<dbReference type="WBParaSite" id="ALUE_0002211701-mRNA-1">
    <property type="protein sequence ID" value="ALUE_0002211701-mRNA-1"/>
    <property type="gene ID" value="ALUE_0002211701"/>
</dbReference>
<dbReference type="Proteomes" id="UP000036681">
    <property type="component" value="Unplaced"/>
</dbReference>
<evidence type="ECO:0000313" key="1">
    <source>
        <dbReference type="Proteomes" id="UP000036681"/>
    </source>
</evidence>
<keyword evidence="1" id="KW-1185">Reference proteome</keyword>
<reference evidence="2" key="1">
    <citation type="submission" date="2017-02" db="UniProtKB">
        <authorList>
            <consortium name="WormBaseParasite"/>
        </authorList>
    </citation>
    <scope>IDENTIFICATION</scope>
</reference>
<protein>
    <submittedName>
        <fullName evidence="2">Uncharacterized protein</fullName>
    </submittedName>
</protein>
<sequence>MCLLRTKALQISNRCNKILDYFHLHNFPPHFLKKNAS</sequence>
<dbReference type="AlphaFoldDB" id="A0A0M3ITN9"/>
<evidence type="ECO:0000313" key="2">
    <source>
        <dbReference type="WBParaSite" id="ALUE_0002211701-mRNA-1"/>
    </source>
</evidence>